<dbReference type="AlphaFoldDB" id="S4NMM8"/>
<accession>S4NMM8</accession>
<organism evidence="1">
    <name type="scientific">Pararge aegeria</name>
    <name type="common">speckled wood butterfly</name>
    <dbReference type="NCBI Taxonomy" id="116150"/>
    <lineage>
        <taxon>Eukaryota</taxon>
        <taxon>Metazoa</taxon>
        <taxon>Ecdysozoa</taxon>
        <taxon>Arthropoda</taxon>
        <taxon>Hexapoda</taxon>
        <taxon>Insecta</taxon>
        <taxon>Pterygota</taxon>
        <taxon>Neoptera</taxon>
        <taxon>Endopterygota</taxon>
        <taxon>Lepidoptera</taxon>
        <taxon>Glossata</taxon>
        <taxon>Ditrysia</taxon>
        <taxon>Papilionoidea</taxon>
        <taxon>Nymphalidae</taxon>
        <taxon>Satyrinae</taxon>
        <taxon>Satyrini</taxon>
        <taxon>Parargina</taxon>
        <taxon>Pararge</taxon>
    </lineage>
</organism>
<name>S4NMM8_9NEOP</name>
<evidence type="ECO:0000313" key="1">
    <source>
        <dbReference type="EMBL" id="JAA78299.1"/>
    </source>
</evidence>
<reference evidence="1" key="2">
    <citation type="submission" date="2013-05" db="EMBL/GenBank/DDBJ databases">
        <authorList>
            <person name="Carter J.-M."/>
            <person name="Baker S.C."/>
            <person name="Pink R."/>
            <person name="Carter D.R.F."/>
            <person name="Collins A."/>
            <person name="Tomlin J."/>
            <person name="Gibbs M."/>
            <person name="Breuker C.J."/>
        </authorList>
    </citation>
    <scope>NUCLEOTIDE SEQUENCE</scope>
    <source>
        <tissue evidence="1">Ovary</tissue>
    </source>
</reference>
<proteinExistence type="predicted"/>
<reference evidence="1" key="1">
    <citation type="journal article" date="2013" name="BMC Genomics">
        <title>Unscrambling butterfly oogenesis.</title>
        <authorList>
            <person name="Carter J.M."/>
            <person name="Baker S.C."/>
            <person name="Pink R."/>
            <person name="Carter D.R."/>
            <person name="Collins A."/>
            <person name="Tomlin J."/>
            <person name="Gibbs M."/>
            <person name="Breuker C.J."/>
        </authorList>
    </citation>
    <scope>NUCLEOTIDE SEQUENCE</scope>
    <source>
        <tissue evidence="1">Ovary</tissue>
    </source>
</reference>
<dbReference type="EMBL" id="GAIX01014261">
    <property type="protein sequence ID" value="JAA78299.1"/>
    <property type="molecule type" value="Transcribed_RNA"/>
</dbReference>
<sequence length="67" mass="7539">MLKLLKDYLLTSDSNRYAESTIMGASTRIEIYPIRLLGHSLIELLHHNQTLICWSVPSVETPFGPGP</sequence>
<protein>
    <submittedName>
        <fullName evidence="1">Uncharacterized protein</fullName>
    </submittedName>
</protein>